<feature type="region of interest" description="Disordered" evidence="2">
    <location>
        <begin position="321"/>
        <end position="340"/>
    </location>
</feature>
<name>A0A812JEH0_9DINO</name>
<sequence>MAEITAASCEDEEGDSHRSASSRTASPEEVTTTAAASALAPGRAEPVARDARRAQLRVEPVARPLERPAAKVSFRPPERQPVRSSPAAPSTGRPVVAPSVDAAEDAERPLRLRIQSLETRVETMENHIKRLEAKLSRELEDCRKTQAAQAAQASQASQEEVWDEMSARLRLEVATQAARLASKTEEQLASADRQLTEILSKAHALLQQTAAQVEEQCMSRLSRRSSQLLQEMKGLQGAFISEQRRPAPSRVVPEEVPVSPRYPGLWPTDWQGHPAQPSDTPRAPSQVFQSDARYWEGPQVPPIMTSGRAIHTPRAEVTLLEPIGRSSRPGQEPLTSSAGW</sequence>
<keyword evidence="1" id="KW-0175">Coiled coil</keyword>
<dbReference type="EMBL" id="CAJNDS010000424">
    <property type="protein sequence ID" value="CAE7204595.1"/>
    <property type="molecule type" value="Genomic_DNA"/>
</dbReference>
<feature type="region of interest" description="Disordered" evidence="2">
    <location>
        <begin position="1"/>
        <end position="103"/>
    </location>
</feature>
<proteinExistence type="predicted"/>
<evidence type="ECO:0000313" key="4">
    <source>
        <dbReference type="Proteomes" id="UP000604046"/>
    </source>
</evidence>
<dbReference type="Proteomes" id="UP000604046">
    <property type="component" value="Unassembled WGS sequence"/>
</dbReference>
<keyword evidence="4" id="KW-1185">Reference proteome</keyword>
<evidence type="ECO:0000256" key="2">
    <source>
        <dbReference type="SAM" id="MobiDB-lite"/>
    </source>
</evidence>
<evidence type="ECO:0000313" key="3">
    <source>
        <dbReference type="EMBL" id="CAE7204595.1"/>
    </source>
</evidence>
<gene>
    <name evidence="3" type="ORF">SNAT2548_LOCUS6375</name>
</gene>
<feature type="coiled-coil region" evidence="1">
    <location>
        <begin position="114"/>
        <end position="148"/>
    </location>
</feature>
<accession>A0A812JEH0</accession>
<reference evidence="3" key="1">
    <citation type="submission" date="2021-02" db="EMBL/GenBank/DDBJ databases">
        <authorList>
            <person name="Dougan E. K."/>
            <person name="Rhodes N."/>
            <person name="Thang M."/>
            <person name="Chan C."/>
        </authorList>
    </citation>
    <scope>NUCLEOTIDE SEQUENCE</scope>
</reference>
<feature type="compositionally biased region" description="Polar residues" evidence="2">
    <location>
        <begin position="19"/>
        <end position="35"/>
    </location>
</feature>
<evidence type="ECO:0000256" key="1">
    <source>
        <dbReference type="SAM" id="Coils"/>
    </source>
</evidence>
<comment type="caution">
    <text evidence="3">The sequence shown here is derived from an EMBL/GenBank/DDBJ whole genome shotgun (WGS) entry which is preliminary data.</text>
</comment>
<protein>
    <submittedName>
        <fullName evidence="3">Uncharacterized protein</fullName>
    </submittedName>
</protein>
<organism evidence="3 4">
    <name type="scientific">Symbiodinium natans</name>
    <dbReference type="NCBI Taxonomy" id="878477"/>
    <lineage>
        <taxon>Eukaryota</taxon>
        <taxon>Sar</taxon>
        <taxon>Alveolata</taxon>
        <taxon>Dinophyceae</taxon>
        <taxon>Suessiales</taxon>
        <taxon>Symbiodiniaceae</taxon>
        <taxon>Symbiodinium</taxon>
    </lineage>
</organism>
<dbReference type="OrthoDB" id="440721at2759"/>
<dbReference type="AlphaFoldDB" id="A0A812JEH0"/>